<dbReference type="Proteomes" id="UP000175669">
    <property type="component" value="Unassembled WGS sequence"/>
</dbReference>
<gene>
    <name evidence="9" type="ORF">PHACT_04720</name>
</gene>
<name>A0A1E8CJB6_9GAMM</name>
<dbReference type="Pfam" id="PF03176">
    <property type="entry name" value="MMPL"/>
    <property type="match status" value="2"/>
</dbReference>
<feature type="transmembrane region" description="Helical" evidence="7">
    <location>
        <begin position="465"/>
        <end position="483"/>
    </location>
</feature>
<feature type="transmembrane region" description="Helical" evidence="7">
    <location>
        <begin position="734"/>
        <end position="755"/>
    </location>
</feature>
<dbReference type="GO" id="GO:0005886">
    <property type="term" value="C:plasma membrane"/>
    <property type="evidence" value="ECO:0007669"/>
    <property type="project" value="UniProtKB-SubCell"/>
</dbReference>
<comment type="similarity">
    <text evidence="2">Belongs to the resistance-nodulation-cell division (RND) (TC 2.A.6) family. MmpL subfamily.</text>
</comment>
<protein>
    <recommendedName>
        <fullName evidence="8">SSD domain-containing protein</fullName>
    </recommendedName>
</protein>
<feature type="transmembrane region" description="Helical" evidence="7">
    <location>
        <begin position="762"/>
        <end position="783"/>
    </location>
</feature>
<evidence type="ECO:0000256" key="6">
    <source>
        <dbReference type="ARBA" id="ARBA00023136"/>
    </source>
</evidence>
<dbReference type="AlphaFoldDB" id="A0A1E8CJB6"/>
<dbReference type="EMBL" id="MASR01000001">
    <property type="protein sequence ID" value="OFE12523.1"/>
    <property type="molecule type" value="Genomic_DNA"/>
</dbReference>
<keyword evidence="6 7" id="KW-0472">Membrane</keyword>
<dbReference type="InterPro" id="IPR004869">
    <property type="entry name" value="MMPL_dom"/>
</dbReference>
<dbReference type="PANTHER" id="PTHR33406">
    <property type="entry name" value="MEMBRANE PROTEIN MJ1562-RELATED"/>
    <property type="match status" value="1"/>
</dbReference>
<comment type="subcellular location">
    <subcellularLocation>
        <location evidence="1">Cell membrane</location>
        <topology evidence="1">Multi-pass membrane protein</topology>
    </subcellularLocation>
</comment>
<dbReference type="OrthoDB" id="9803781at2"/>
<feature type="transmembrane region" description="Helical" evidence="7">
    <location>
        <begin position="518"/>
        <end position="538"/>
    </location>
</feature>
<dbReference type="PROSITE" id="PS50156">
    <property type="entry name" value="SSD"/>
    <property type="match status" value="2"/>
</dbReference>
<evidence type="ECO:0000256" key="7">
    <source>
        <dbReference type="SAM" id="Phobius"/>
    </source>
</evidence>
<evidence type="ECO:0000256" key="1">
    <source>
        <dbReference type="ARBA" id="ARBA00004651"/>
    </source>
</evidence>
<dbReference type="SUPFAM" id="SSF82866">
    <property type="entry name" value="Multidrug efflux transporter AcrB transmembrane domain"/>
    <property type="match status" value="2"/>
</dbReference>
<evidence type="ECO:0000256" key="2">
    <source>
        <dbReference type="ARBA" id="ARBA00010157"/>
    </source>
</evidence>
<keyword evidence="5 7" id="KW-1133">Transmembrane helix</keyword>
<evidence type="ECO:0000259" key="8">
    <source>
        <dbReference type="PROSITE" id="PS50156"/>
    </source>
</evidence>
<evidence type="ECO:0000313" key="9">
    <source>
        <dbReference type="EMBL" id="OFE12523.1"/>
    </source>
</evidence>
<evidence type="ECO:0000313" key="10">
    <source>
        <dbReference type="Proteomes" id="UP000175669"/>
    </source>
</evidence>
<dbReference type="Gene3D" id="1.20.1640.10">
    <property type="entry name" value="Multidrug efflux transporter AcrB transmembrane domain"/>
    <property type="match status" value="2"/>
</dbReference>
<feature type="transmembrane region" description="Helical" evidence="7">
    <location>
        <begin position="789"/>
        <end position="809"/>
    </location>
</feature>
<dbReference type="InterPro" id="IPR000731">
    <property type="entry name" value="SSD"/>
</dbReference>
<dbReference type="PANTHER" id="PTHR33406:SF6">
    <property type="entry name" value="MEMBRANE PROTEIN YDGH-RELATED"/>
    <property type="match status" value="1"/>
</dbReference>
<evidence type="ECO:0000256" key="4">
    <source>
        <dbReference type="ARBA" id="ARBA00022692"/>
    </source>
</evidence>
<accession>A0A1E8CJB6</accession>
<evidence type="ECO:0000256" key="3">
    <source>
        <dbReference type="ARBA" id="ARBA00022475"/>
    </source>
</evidence>
<organism evidence="9 10">
    <name type="scientific">Pseudohongiella acticola</name>
    <dbReference type="NCBI Taxonomy" id="1524254"/>
    <lineage>
        <taxon>Bacteria</taxon>
        <taxon>Pseudomonadati</taxon>
        <taxon>Pseudomonadota</taxon>
        <taxon>Gammaproteobacteria</taxon>
        <taxon>Pseudomonadales</taxon>
        <taxon>Pseudohongiellaceae</taxon>
        <taxon>Pseudohongiella</taxon>
    </lineage>
</organism>
<keyword evidence="10" id="KW-1185">Reference proteome</keyword>
<proteinExistence type="inferred from homology"/>
<feature type="domain" description="SSD" evidence="8">
    <location>
        <begin position="321"/>
        <end position="444"/>
    </location>
</feature>
<comment type="caution">
    <text evidence="9">The sequence shown here is derived from an EMBL/GenBank/DDBJ whole genome shotgun (WGS) entry which is preliminary data.</text>
</comment>
<feature type="transmembrane region" description="Helical" evidence="7">
    <location>
        <begin position="347"/>
        <end position="372"/>
    </location>
</feature>
<dbReference type="InterPro" id="IPR050545">
    <property type="entry name" value="Mycobact_MmpL"/>
</dbReference>
<keyword evidence="3" id="KW-1003">Cell membrane</keyword>
<dbReference type="STRING" id="1524254.PHACT_04720"/>
<keyword evidence="4 7" id="KW-0812">Transmembrane</keyword>
<feature type="transmembrane region" description="Helical" evidence="7">
    <location>
        <begin position="293"/>
        <end position="312"/>
    </location>
</feature>
<feature type="domain" description="SSD" evidence="8">
    <location>
        <begin position="757"/>
        <end position="884"/>
    </location>
</feature>
<dbReference type="RefSeq" id="WP_070116134.1">
    <property type="nucleotide sequence ID" value="NZ_MASR01000001.1"/>
</dbReference>
<evidence type="ECO:0000256" key="5">
    <source>
        <dbReference type="ARBA" id="ARBA00022989"/>
    </source>
</evidence>
<feature type="transmembrane region" description="Helical" evidence="7">
    <location>
        <begin position="319"/>
        <end position="341"/>
    </location>
</feature>
<feature type="transmembrane region" description="Helical" evidence="7">
    <location>
        <begin position="392"/>
        <end position="416"/>
    </location>
</feature>
<feature type="transmembrane region" description="Helical" evidence="7">
    <location>
        <begin position="830"/>
        <end position="850"/>
    </location>
</feature>
<feature type="transmembrane region" description="Helical" evidence="7">
    <location>
        <begin position="422"/>
        <end position="445"/>
    </location>
</feature>
<feature type="transmembrane region" description="Helical" evidence="7">
    <location>
        <begin position="856"/>
        <end position="882"/>
    </location>
</feature>
<sequence>MENGLLVLSRFFASTPAVMVRHKILVCLLLLIGTLLSAYSIATRTSLDMSIDSFLDQSDPAIEALNSFRTQFGSDDSVFLVYEARDGNVFSAASLRAVRELTDKLRNWRDLDADNYSADLTELDQIRRVQSITTLRIQRVDGDTLRSDRLVPDVIPDDPAALATIRQEAMAEDDFKLAFYSADARFGALMLQTTFGAEPLPDFEPAVNADDITLGDSFSNFDSATTGDGGFDLFYDESATVQDIPFQTVDMLEYQRFYSSLSQVFADVEDTLEFYPVGNPPLMAWVYEVLQQFAWLAVGMVAIFVFLLRTLFGSFSAVVWSILTIALSLAWTWGITVAFGVTLSTMISLTMLLVFAVGIADCVHVMSAYFVYRQQGQQHDQALAGAYGKTGLAIMVTTITTMTGVLALTTSGLIPIRVFGAMSALGVFMAFFFTLVLLPILLSVWHPGANQNPKPGRLQAFWQQATLPVQGLLIIVALATIMWLTGIALGLYIALIGALALGILRWQDRLLEACSPLVANRPVTILLIFAAIFTTSLYGTSQVQIDSNVSELARQGSPPRVAYNMVDEHMAGAQSISIMIDSGISDGLMEPALLRAMDSLQTRIVNRYPDEVSRTYSLANIVKDTNQVMNQDNDQFYRIPDSAITVSQLMYLFNSANPEERRSLVSDDFSRSHITINAYNAGSYQYQLFFEELGAEIDAVFEPLQAQFPELEVTVTGSVPLMMRAMDEIAQSQYSSFLLALAVISVIMILTLGSVQAGLISIVPNLIPALLAFGLMGLLNIPLDTDTLLIAPVIIGIAVDDTIHFMTHYRVELTRTRNMQQALDSTVRDVGRAVLFTTMILGLGFAILGFSEYLGMAKIGIFGALAILMALLCDLLLLPALLMKLKPRFGLMGPIQGFASRGDADTRIASNQAGDNA</sequence>
<reference evidence="10" key="1">
    <citation type="submission" date="2016-07" db="EMBL/GenBank/DDBJ databases">
        <authorList>
            <person name="Florea S."/>
            <person name="Webb J.S."/>
            <person name="Jaromczyk J."/>
            <person name="Schardl C.L."/>
        </authorList>
    </citation>
    <scope>NUCLEOTIDE SEQUENCE [LARGE SCALE GENOMIC DNA]</scope>
    <source>
        <strain evidence="10">KCTC 42131</strain>
    </source>
</reference>